<dbReference type="Pfam" id="PF00150">
    <property type="entry name" value="Cellulase"/>
    <property type="match status" value="1"/>
</dbReference>
<evidence type="ECO:0000259" key="5">
    <source>
        <dbReference type="Pfam" id="PF00150"/>
    </source>
</evidence>
<comment type="caution">
    <text evidence="6">The sequence shown here is derived from an EMBL/GenBank/DDBJ whole genome shotgun (WGS) entry which is preliminary data.</text>
</comment>
<evidence type="ECO:0000313" key="6">
    <source>
        <dbReference type="EMBL" id="OAN42866.1"/>
    </source>
</evidence>
<dbReference type="Gene3D" id="3.20.20.80">
    <property type="entry name" value="Glycosidases"/>
    <property type="match status" value="1"/>
</dbReference>
<dbReference type="AlphaFoldDB" id="A0A178M476"/>
<dbReference type="Proteomes" id="UP000078287">
    <property type="component" value="Unassembled WGS sequence"/>
</dbReference>
<evidence type="ECO:0000256" key="2">
    <source>
        <dbReference type="ARBA" id="ARBA00023295"/>
    </source>
</evidence>
<reference evidence="6 7" key="1">
    <citation type="submission" date="2016-04" db="EMBL/GenBank/DDBJ databases">
        <title>Chloroflexus islandicus sp. nov., a thermophilic filamentous anoxygenic phototrophic bacterium from geyser Strokkur (Iceland).</title>
        <authorList>
            <person name="Gaisin V.A."/>
            <person name="Kalashnikov A.M."/>
            <person name="Sukhacheva M.V."/>
            <person name="Grouzdev D.S."/>
            <person name="Ivanov T.M."/>
            <person name="Kuznetsov B."/>
            <person name="Gorlenko V.M."/>
        </authorList>
    </citation>
    <scope>NUCLEOTIDE SEQUENCE [LARGE SCALE GENOMIC DNA]</scope>
    <source>
        <strain evidence="7">isl-2</strain>
    </source>
</reference>
<proteinExistence type="inferred from homology"/>
<feature type="signal peptide" evidence="4">
    <location>
        <begin position="1"/>
        <end position="22"/>
    </location>
</feature>
<organism evidence="6 7">
    <name type="scientific">Chloroflexus islandicus</name>
    <dbReference type="NCBI Taxonomy" id="1707952"/>
    <lineage>
        <taxon>Bacteria</taxon>
        <taxon>Bacillati</taxon>
        <taxon>Chloroflexota</taxon>
        <taxon>Chloroflexia</taxon>
        <taxon>Chloroflexales</taxon>
        <taxon>Chloroflexineae</taxon>
        <taxon>Chloroflexaceae</taxon>
        <taxon>Chloroflexus</taxon>
    </lineage>
</organism>
<dbReference type="EMBL" id="LWQS01000082">
    <property type="protein sequence ID" value="OAN42866.1"/>
    <property type="molecule type" value="Genomic_DNA"/>
</dbReference>
<dbReference type="PANTHER" id="PTHR12631:SF10">
    <property type="entry name" value="BETA-XYLOSIDASE-LIKE PROTEIN-RELATED"/>
    <property type="match status" value="1"/>
</dbReference>
<keyword evidence="7" id="KW-1185">Reference proteome</keyword>
<dbReference type="PANTHER" id="PTHR12631">
    <property type="entry name" value="ALPHA-L-IDURONIDASE"/>
    <property type="match status" value="1"/>
</dbReference>
<dbReference type="SUPFAM" id="SSF51445">
    <property type="entry name" value="(Trans)glycosidases"/>
    <property type="match status" value="1"/>
</dbReference>
<protein>
    <recommendedName>
        <fullName evidence="5">Glycoside hydrolase family 5 domain-containing protein</fullName>
    </recommendedName>
</protein>
<gene>
    <name evidence="6" type="ORF">A6A03_03885</name>
</gene>
<dbReference type="GO" id="GO:0000272">
    <property type="term" value="P:polysaccharide catabolic process"/>
    <property type="evidence" value="ECO:0007669"/>
    <property type="project" value="InterPro"/>
</dbReference>
<evidence type="ECO:0000256" key="3">
    <source>
        <dbReference type="RuleBase" id="RU361153"/>
    </source>
</evidence>
<dbReference type="OrthoDB" id="138764at2"/>
<dbReference type="STRING" id="1707952.A6A03_03885"/>
<dbReference type="InterPro" id="IPR017853">
    <property type="entry name" value="GH"/>
</dbReference>
<evidence type="ECO:0000313" key="7">
    <source>
        <dbReference type="Proteomes" id="UP000078287"/>
    </source>
</evidence>
<evidence type="ECO:0000256" key="4">
    <source>
        <dbReference type="SAM" id="SignalP"/>
    </source>
</evidence>
<evidence type="ECO:0000256" key="1">
    <source>
        <dbReference type="ARBA" id="ARBA00022801"/>
    </source>
</evidence>
<keyword evidence="4" id="KW-0732">Signal</keyword>
<keyword evidence="1 3" id="KW-0378">Hydrolase</keyword>
<dbReference type="InterPro" id="IPR001547">
    <property type="entry name" value="Glyco_hydro_5"/>
</dbReference>
<dbReference type="RefSeq" id="WP_066790382.1">
    <property type="nucleotide sequence ID" value="NZ_LWQS01000082.1"/>
</dbReference>
<sequence length="480" mass="53005">MKLQTIIALFILSIFVSSLPTAAQQPTNITNIYVPIVASNTIRPYGIEPNTGWLYSSSVYPQAANLGAHWVRLNTLSWREAQPTAGSPINWNATSFQQFEREVQAANSLGLQVMAVIDDHPSWATNSDKICAAILDEYHDEFAAFARAVVAKYSQHPYYVRYWELGNEPDVDPRLVPANSPFGCWGDMNDEYYGGERYGRMLRVVTPAIRAADPGSKVIFGGLLLARPANTNHTDGKPFNFLAGALRAGAGPYFDILAFHTYPTYFERTGVSHIDFDLDAQSMGGAWVSRGGTTVGKARFLREVMQQYGINKPLFLNETGLRCDNRYSSCETQPTAYEQAKANHLIRSSMRAIADGVENYIWYTLQGPGWSSTGLLDGSQQPRPAYIAMKTAIERLNEVRLPPQPFTGYGAGTEAYRFRGNGFVLDVVWSVDSTLRQITLPATSFIAAYTRDGAPIIPASSGGNVTISVGFENIYLKRTP</sequence>
<name>A0A178M476_9CHLR</name>
<accession>A0A178M476</accession>
<dbReference type="GO" id="GO:0004553">
    <property type="term" value="F:hydrolase activity, hydrolyzing O-glycosyl compounds"/>
    <property type="evidence" value="ECO:0007669"/>
    <property type="project" value="InterPro"/>
</dbReference>
<feature type="chain" id="PRO_5008091671" description="Glycoside hydrolase family 5 domain-containing protein" evidence="4">
    <location>
        <begin position="23"/>
        <end position="480"/>
    </location>
</feature>
<feature type="domain" description="Glycoside hydrolase family 5" evidence="5">
    <location>
        <begin position="57"/>
        <end position="336"/>
    </location>
</feature>
<keyword evidence="2 3" id="KW-0326">Glycosidase</keyword>
<comment type="similarity">
    <text evidence="3">Belongs to the glycosyl hydrolase 5 (cellulase A) family.</text>
</comment>
<dbReference type="InterPro" id="IPR051923">
    <property type="entry name" value="Glycosyl_Hydrolase_39"/>
</dbReference>